<evidence type="ECO:0000256" key="2">
    <source>
        <dbReference type="ARBA" id="ARBA00022801"/>
    </source>
</evidence>
<feature type="active site" evidence="3">
    <location>
        <position position="213"/>
    </location>
</feature>
<dbReference type="Gene3D" id="3.40.50.1820">
    <property type="entry name" value="alpha/beta hydrolase"/>
    <property type="match status" value="1"/>
</dbReference>
<keyword evidence="7" id="KW-1185">Reference proteome</keyword>
<proteinExistence type="inferred from homology"/>
<dbReference type="InterPro" id="IPR033140">
    <property type="entry name" value="Lipase_GDXG_put_SER_AS"/>
</dbReference>
<dbReference type="PROSITE" id="PS51257">
    <property type="entry name" value="PROKAR_LIPOPROTEIN"/>
    <property type="match status" value="1"/>
</dbReference>
<dbReference type="PANTHER" id="PTHR23024">
    <property type="entry name" value="ARYLACETAMIDE DEACETYLASE"/>
    <property type="match status" value="1"/>
</dbReference>
<dbReference type="InterPro" id="IPR029058">
    <property type="entry name" value="AB_hydrolase_fold"/>
</dbReference>
<reference evidence="7" key="1">
    <citation type="submission" date="2024-06" db="EMBL/GenBank/DDBJ databases">
        <authorList>
            <person name="Ryan C."/>
        </authorList>
    </citation>
    <scope>NUCLEOTIDE SEQUENCE [LARGE SCALE GENOMIC DNA]</scope>
</reference>
<sequence>MTRQTGPKSRQVLVIHSIPPLSSSACLARGRRGRSMAAPDPQPPPGKPPLPWRARLLVGAASALHAASLRGDGTVNRFLLSLFDRHAPPTPSPVAGVASTDHAVSDHLRVRLFTPTTTARGGDDDSKQLPVVVYFHGGGFVFHSAATAQYDELCRRLATAIPAAIASVDYRLAPEHRFPAPYDDGEAALRWVLAGAGGALPSPPAAVFVAGDSAGGNIAHQVAARHPTDVSGLVAVQPFFGGEEPTASELRLRDAPFGGPERLAWLWRAFLPPGTTRDHEAANVPDAIRRGGGGDRPWRAFPATVVCVGGWDVHQDRQRAYADALRDAGAEEVAVAEYPDAIHAFYLFGELADSKKMVADVAGFVNRRAEQLKQRALD</sequence>
<protein>
    <recommendedName>
        <fullName evidence="5">Alpha/beta hydrolase fold-3 domain-containing protein</fullName>
    </recommendedName>
</protein>
<keyword evidence="2" id="KW-0378">Hydrolase</keyword>
<feature type="compositionally biased region" description="Pro residues" evidence="4">
    <location>
        <begin position="40"/>
        <end position="49"/>
    </location>
</feature>
<gene>
    <name evidence="6" type="ORF">URODEC1_LOCUS103638</name>
</gene>
<dbReference type="InterPro" id="IPR050466">
    <property type="entry name" value="Carboxylest/Gibb_receptor"/>
</dbReference>
<evidence type="ECO:0000259" key="5">
    <source>
        <dbReference type="Pfam" id="PF07859"/>
    </source>
</evidence>
<organism evidence="6 7">
    <name type="scientific">Urochloa decumbens</name>
    <dbReference type="NCBI Taxonomy" id="240449"/>
    <lineage>
        <taxon>Eukaryota</taxon>
        <taxon>Viridiplantae</taxon>
        <taxon>Streptophyta</taxon>
        <taxon>Embryophyta</taxon>
        <taxon>Tracheophyta</taxon>
        <taxon>Spermatophyta</taxon>
        <taxon>Magnoliopsida</taxon>
        <taxon>Liliopsida</taxon>
        <taxon>Poales</taxon>
        <taxon>Poaceae</taxon>
        <taxon>PACMAD clade</taxon>
        <taxon>Panicoideae</taxon>
        <taxon>Panicodae</taxon>
        <taxon>Paniceae</taxon>
        <taxon>Melinidinae</taxon>
        <taxon>Urochloa</taxon>
    </lineage>
</organism>
<dbReference type="PROSITE" id="PS01173">
    <property type="entry name" value="LIPASE_GDXG_HIS"/>
    <property type="match status" value="1"/>
</dbReference>
<dbReference type="PROSITE" id="PS01174">
    <property type="entry name" value="LIPASE_GDXG_SER"/>
    <property type="match status" value="1"/>
</dbReference>
<reference evidence="6 7" key="2">
    <citation type="submission" date="2024-10" db="EMBL/GenBank/DDBJ databases">
        <authorList>
            <person name="Ryan C."/>
        </authorList>
    </citation>
    <scope>NUCLEOTIDE SEQUENCE [LARGE SCALE GENOMIC DNA]</scope>
</reference>
<accession>A0ABC9FBB9</accession>
<name>A0ABC9FBB9_9POAL</name>
<dbReference type="AlphaFoldDB" id="A0ABC9FBB9"/>
<evidence type="ECO:0000256" key="1">
    <source>
        <dbReference type="ARBA" id="ARBA00010515"/>
    </source>
</evidence>
<dbReference type="PANTHER" id="PTHR23024:SF379">
    <property type="entry name" value="OS07G0606800 PROTEIN"/>
    <property type="match status" value="1"/>
</dbReference>
<dbReference type="Proteomes" id="UP001497457">
    <property type="component" value="Chromosome 6rd"/>
</dbReference>
<evidence type="ECO:0000256" key="3">
    <source>
        <dbReference type="PROSITE-ProRule" id="PRU10038"/>
    </source>
</evidence>
<dbReference type="InterPro" id="IPR013094">
    <property type="entry name" value="AB_hydrolase_3"/>
</dbReference>
<dbReference type="Pfam" id="PF07859">
    <property type="entry name" value="Abhydrolase_3"/>
    <property type="match status" value="1"/>
</dbReference>
<dbReference type="GO" id="GO:0016787">
    <property type="term" value="F:hydrolase activity"/>
    <property type="evidence" value="ECO:0007669"/>
    <property type="project" value="UniProtKB-KW"/>
</dbReference>
<evidence type="ECO:0000313" key="6">
    <source>
        <dbReference type="EMBL" id="CAL5071853.1"/>
    </source>
</evidence>
<dbReference type="SUPFAM" id="SSF53474">
    <property type="entry name" value="alpha/beta-Hydrolases"/>
    <property type="match status" value="1"/>
</dbReference>
<feature type="domain" description="Alpha/beta hydrolase fold-3" evidence="5">
    <location>
        <begin position="132"/>
        <end position="346"/>
    </location>
</feature>
<dbReference type="EMBL" id="OZ075116">
    <property type="protein sequence ID" value="CAL5071853.1"/>
    <property type="molecule type" value="Genomic_DNA"/>
</dbReference>
<dbReference type="InterPro" id="IPR002168">
    <property type="entry name" value="Lipase_GDXG_HIS_AS"/>
</dbReference>
<evidence type="ECO:0000256" key="4">
    <source>
        <dbReference type="SAM" id="MobiDB-lite"/>
    </source>
</evidence>
<feature type="region of interest" description="Disordered" evidence="4">
    <location>
        <begin position="25"/>
        <end position="49"/>
    </location>
</feature>
<comment type="similarity">
    <text evidence="1">Belongs to the 'GDXG' lipolytic enzyme family.</text>
</comment>
<evidence type="ECO:0000313" key="7">
    <source>
        <dbReference type="Proteomes" id="UP001497457"/>
    </source>
</evidence>